<dbReference type="PANTHER" id="PTHR30292">
    <property type="entry name" value="UNCHARACTERIZED PROTEIN YBGL-RELATED"/>
    <property type="match status" value="1"/>
</dbReference>
<evidence type="ECO:0000313" key="1">
    <source>
        <dbReference type="EMBL" id="MBA8803826.1"/>
    </source>
</evidence>
<dbReference type="NCBIfam" id="NF003814">
    <property type="entry name" value="PRK05406.1-3"/>
    <property type="match status" value="1"/>
</dbReference>
<dbReference type="RefSeq" id="WP_182538988.1">
    <property type="nucleotide sequence ID" value="NZ_JACGXA010000001.1"/>
</dbReference>
<proteinExistence type="predicted"/>
<dbReference type="CDD" id="cd10787">
    <property type="entry name" value="LamB_YcsF_like"/>
    <property type="match status" value="1"/>
</dbReference>
<dbReference type="SUPFAM" id="SSF88713">
    <property type="entry name" value="Glycoside hydrolase/deacetylase"/>
    <property type="match status" value="1"/>
</dbReference>
<protein>
    <submittedName>
        <fullName evidence="1">UPF0271 protein</fullName>
    </submittedName>
</protein>
<dbReference type="Gene3D" id="3.20.20.370">
    <property type="entry name" value="Glycoside hydrolase/deacetylase"/>
    <property type="match status" value="1"/>
</dbReference>
<dbReference type="PANTHER" id="PTHR30292:SF0">
    <property type="entry name" value="5-OXOPROLINASE SUBUNIT A"/>
    <property type="match status" value="1"/>
</dbReference>
<reference evidence="1 2" key="1">
    <citation type="submission" date="2020-07" db="EMBL/GenBank/DDBJ databases">
        <title>Sequencing the genomes of 1000 actinobacteria strains.</title>
        <authorList>
            <person name="Klenk H.-P."/>
        </authorList>
    </citation>
    <scope>NUCLEOTIDE SEQUENCE [LARGE SCALE GENOMIC DNA]</scope>
    <source>
        <strain evidence="1 2">DSM 21349</strain>
    </source>
</reference>
<dbReference type="Pfam" id="PF03746">
    <property type="entry name" value="LamB_YcsF"/>
    <property type="match status" value="1"/>
</dbReference>
<keyword evidence="2" id="KW-1185">Reference proteome</keyword>
<dbReference type="GO" id="GO:0005975">
    <property type="term" value="P:carbohydrate metabolic process"/>
    <property type="evidence" value="ECO:0007669"/>
    <property type="project" value="InterPro"/>
</dbReference>
<name>A0A7W3J038_9ACTN</name>
<dbReference type="InterPro" id="IPR005501">
    <property type="entry name" value="LamB/YcsF/PxpA-like"/>
</dbReference>
<dbReference type="InterPro" id="IPR011330">
    <property type="entry name" value="Glyco_hydro/deAcase_b/a-brl"/>
</dbReference>
<dbReference type="AlphaFoldDB" id="A0A7W3J038"/>
<dbReference type="Proteomes" id="UP000580910">
    <property type="component" value="Unassembled WGS sequence"/>
</dbReference>
<accession>A0A7W3J038</accession>
<comment type="caution">
    <text evidence="1">The sequence shown here is derived from an EMBL/GenBank/DDBJ whole genome shotgun (WGS) entry which is preliminary data.</text>
</comment>
<gene>
    <name evidence="1" type="ORF">FB382_002117</name>
</gene>
<dbReference type="EMBL" id="JACGXA010000001">
    <property type="protein sequence ID" value="MBA8803826.1"/>
    <property type="molecule type" value="Genomic_DNA"/>
</dbReference>
<organism evidence="1 2">
    <name type="scientific">Nocardioides ginsengisegetis</name>
    <dbReference type="NCBI Taxonomy" id="661491"/>
    <lineage>
        <taxon>Bacteria</taxon>
        <taxon>Bacillati</taxon>
        <taxon>Actinomycetota</taxon>
        <taxon>Actinomycetes</taxon>
        <taxon>Propionibacteriales</taxon>
        <taxon>Nocardioidaceae</taxon>
        <taxon>Nocardioides</taxon>
    </lineage>
</organism>
<sequence length="240" mass="25189">MHRSSIDLNADLGEEVTDDAALLAVVTSANVACGYHAGNPVIMRRVCEEAVRLGVAVGAQVSYADRESFGRVARDVPFDRLREQVLDQVGVLTAIAVSCGTTVDYVKPHGALYHRVVRDAEQAAAVLAGSGTLPVLGMPGGLLLDQAAEAGRRVLREGFPDRAYGDDGLLLPRTEPGAVLSDGEVIAARAVELAGWTEPRLDSLCVHGDNRGAVDHARAVRRALEAAGLVLSGLGNPPQD</sequence>
<evidence type="ECO:0000313" key="2">
    <source>
        <dbReference type="Proteomes" id="UP000580910"/>
    </source>
</evidence>